<feature type="coiled-coil region" evidence="1">
    <location>
        <begin position="216"/>
        <end position="287"/>
    </location>
</feature>
<feature type="chain" id="PRO_5037134435" evidence="2">
    <location>
        <begin position="25"/>
        <end position="354"/>
    </location>
</feature>
<evidence type="ECO:0000256" key="2">
    <source>
        <dbReference type="SAM" id="SignalP"/>
    </source>
</evidence>
<evidence type="ECO:0000313" key="4">
    <source>
        <dbReference type="Proteomes" id="UP000471633"/>
    </source>
</evidence>
<dbReference type="AlphaFoldDB" id="A0A922LTH6"/>
<reference evidence="3" key="2">
    <citation type="journal article" date="2019" name="Gigascience">
        <title>High-quality Schistosoma haematobium genome achieved by single-molecule and long-range sequencing.</title>
        <authorList>
            <person name="Stroehlein A.J."/>
            <person name="Korhonen P.K."/>
            <person name="Chong T.M."/>
            <person name="Lim Y.L."/>
            <person name="Chan K.G."/>
            <person name="Webster B."/>
            <person name="Rollinson D."/>
            <person name="Brindley P.J."/>
            <person name="Gasser R.B."/>
            <person name="Young N.D."/>
        </authorList>
    </citation>
    <scope>NUCLEOTIDE SEQUENCE</scope>
</reference>
<keyword evidence="2" id="KW-0732">Signal</keyword>
<comment type="caution">
    <text evidence="3">The sequence shown here is derived from an EMBL/GenBank/DDBJ whole genome shotgun (WGS) entry which is preliminary data.</text>
</comment>
<dbReference type="KEGG" id="shx:MS3_00004660"/>
<reference evidence="3" key="4">
    <citation type="journal article" date="2022" name="PLoS Pathog.">
        <title>Chromosome-level genome of Schistosoma haematobium underpins genome-wide explorations of molecular variation.</title>
        <authorList>
            <person name="Stroehlein A.J."/>
            <person name="Korhonen P.K."/>
            <person name="Lee V.V."/>
            <person name="Ralph S.A."/>
            <person name="Mentink-Kane M."/>
            <person name="You H."/>
            <person name="McManus D.P."/>
            <person name="Tchuente L.T."/>
            <person name="Stothard J.R."/>
            <person name="Kaur P."/>
            <person name="Dudchenko O."/>
            <person name="Aiden E.L."/>
            <person name="Yang B."/>
            <person name="Yang H."/>
            <person name="Emery A.M."/>
            <person name="Webster B.L."/>
            <person name="Brindley P.J."/>
            <person name="Rollinson D."/>
            <person name="Chang B.C.H."/>
            <person name="Gasser R.B."/>
            <person name="Young N.D."/>
        </authorList>
    </citation>
    <scope>NUCLEOTIDE SEQUENCE</scope>
</reference>
<keyword evidence="4" id="KW-1185">Reference proteome</keyword>
<reference evidence="3" key="3">
    <citation type="submission" date="2021-06" db="EMBL/GenBank/DDBJ databases">
        <title>Chromosome-level genome assembly for S. haematobium.</title>
        <authorList>
            <person name="Stroehlein A.J."/>
        </authorList>
    </citation>
    <scope>NUCLEOTIDE SEQUENCE</scope>
</reference>
<dbReference type="EMBL" id="AMPZ03000001">
    <property type="protein sequence ID" value="KAH9593563.1"/>
    <property type="molecule type" value="Genomic_DNA"/>
</dbReference>
<accession>A0A922LTH6</accession>
<evidence type="ECO:0000313" key="3">
    <source>
        <dbReference type="EMBL" id="KAH9593563.1"/>
    </source>
</evidence>
<sequence length="354" mass="42129">MKACFVQAIVSVIYYLGVQYLVTADSESGELKDVYFKLKDYTESIKTLEREKLQIEELILYSIQNGEKQFRDEIMRLEELYGAKWILDLFENISPNDRNLLQTYSEYYGRVSSIKKNSDVYEYHFSSIESAIEKKWNARLNFDLATNTYLNMKPSSKNNGKSLYDRQSTLRQTEQQYKESKLSIKSTYKEVIETGLTFRKVYEAVEQDLWKSNPQLNEEQKNNNEIREMFEDYEYDLKNLETKAKNTLDSDERHNLEREIEDLRQKVNDYKKQLDESDKNLNKAFNNLLLAHPDYQAVDKKHRDAFGKYFKDLSDHLKILTTKEVQRIDVLELLSLKERIQIYESIMREEINSI</sequence>
<dbReference type="GeneID" id="24590069"/>
<reference evidence="3" key="1">
    <citation type="journal article" date="2012" name="Nat. Genet.">
        <title>Whole-genome sequence of Schistosoma haematobium.</title>
        <authorList>
            <person name="Young N.D."/>
            <person name="Jex A.R."/>
            <person name="Li B."/>
            <person name="Liu S."/>
            <person name="Yang L."/>
            <person name="Xiong Z."/>
            <person name="Li Y."/>
            <person name="Cantacessi C."/>
            <person name="Hall R.S."/>
            <person name="Xu X."/>
            <person name="Chen F."/>
            <person name="Wu X."/>
            <person name="Zerlotini A."/>
            <person name="Oliveira G."/>
            <person name="Hofmann A."/>
            <person name="Zhang G."/>
            <person name="Fang X."/>
            <person name="Kang Y."/>
            <person name="Campbell B.E."/>
            <person name="Loukas A."/>
            <person name="Ranganathan S."/>
            <person name="Rollinson D."/>
            <person name="Rinaldi G."/>
            <person name="Brindley P.J."/>
            <person name="Yang H."/>
            <person name="Wang J."/>
            <person name="Wang J."/>
            <person name="Gasser R.B."/>
        </authorList>
    </citation>
    <scope>NUCLEOTIDE SEQUENCE</scope>
</reference>
<feature type="coiled-coil region" evidence="1">
    <location>
        <begin position="31"/>
        <end position="58"/>
    </location>
</feature>
<dbReference type="CTD" id="24590069"/>
<dbReference type="Proteomes" id="UP000471633">
    <property type="component" value="Unassembled WGS sequence"/>
</dbReference>
<keyword evidence="1" id="KW-0175">Coiled coil</keyword>
<proteinExistence type="predicted"/>
<evidence type="ECO:0000256" key="1">
    <source>
        <dbReference type="SAM" id="Coils"/>
    </source>
</evidence>
<dbReference type="RefSeq" id="XP_051072873.1">
    <property type="nucleotide sequence ID" value="XM_051212605.1"/>
</dbReference>
<feature type="signal peptide" evidence="2">
    <location>
        <begin position="1"/>
        <end position="24"/>
    </location>
</feature>
<gene>
    <name evidence="3" type="primary">SPA2_1</name>
    <name evidence="3" type="ORF">MS3_00004660</name>
</gene>
<organism evidence="3 4">
    <name type="scientific">Schistosoma haematobium</name>
    <name type="common">Blood fluke</name>
    <dbReference type="NCBI Taxonomy" id="6185"/>
    <lineage>
        <taxon>Eukaryota</taxon>
        <taxon>Metazoa</taxon>
        <taxon>Spiralia</taxon>
        <taxon>Lophotrochozoa</taxon>
        <taxon>Platyhelminthes</taxon>
        <taxon>Trematoda</taxon>
        <taxon>Digenea</taxon>
        <taxon>Strigeidida</taxon>
        <taxon>Schistosomatoidea</taxon>
        <taxon>Schistosomatidae</taxon>
        <taxon>Schistosoma</taxon>
    </lineage>
</organism>
<protein>
    <submittedName>
        <fullName evidence="3">Component of the polarisome</fullName>
    </submittedName>
</protein>
<name>A0A922LTH6_SCHHA</name>